<feature type="domain" description="Carbohydrate kinase PfkB" evidence="10">
    <location>
        <begin position="5"/>
        <end position="297"/>
    </location>
</feature>
<feature type="binding site" evidence="9">
    <location>
        <position position="254"/>
    </location>
    <ligand>
        <name>substrate</name>
    </ligand>
</feature>
<protein>
    <recommendedName>
        <fullName evidence="9">Ribokinase</fullName>
        <shortName evidence="9">RK</shortName>
        <ecNumber evidence="9">2.7.1.15</ecNumber>
    </recommendedName>
</protein>
<keyword evidence="6 9" id="KW-0460">Magnesium</keyword>
<evidence type="ECO:0000256" key="3">
    <source>
        <dbReference type="ARBA" id="ARBA00022741"/>
    </source>
</evidence>
<feature type="binding site" evidence="9">
    <location>
        <begin position="222"/>
        <end position="227"/>
    </location>
    <ligand>
        <name>ATP</name>
        <dbReference type="ChEBI" id="CHEBI:30616"/>
    </ligand>
</feature>
<keyword evidence="5 9" id="KW-0067">ATP-binding</keyword>
<keyword evidence="8 9" id="KW-0119">Carbohydrate metabolism</keyword>
<dbReference type="CDD" id="cd01174">
    <property type="entry name" value="ribokinase"/>
    <property type="match status" value="1"/>
</dbReference>
<evidence type="ECO:0000256" key="2">
    <source>
        <dbReference type="ARBA" id="ARBA00022723"/>
    </source>
</evidence>
<sequence length="309" mass="32903">MADPEIVVVGGAYTDCMVRGSRLPAQGETVVGRTMLELPGGKGANQAVAAARLGGNVAFIGKIGNDPRGDAIAEAFLREGVDIRYLWRSSQEPTGMCLVMEDERDKRLMMLGLAAAHALTIADVRNAASLIRSAKIVMVQLEVSVEVVAEVMQLGWSAGAKIFFDPSPPLIFPDGLLRLVEVMKPDALEARAITGCKVTDQQTAREAAQKLLTKGVKLVAIEAGNKGNLLVWKHGEHWLPRLPVQICDRIGAGDAFAGALAVAFAEGQGMIEAGNFASTAAALTTTRIGARTALPTRRDVEEMMVQAFR</sequence>
<dbReference type="Pfam" id="PF00294">
    <property type="entry name" value="PfkB"/>
    <property type="match status" value="1"/>
</dbReference>
<evidence type="ECO:0000256" key="6">
    <source>
        <dbReference type="ARBA" id="ARBA00022842"/>
    </source>
</evidence>
<feature type="binding site" evidence="9">
    <location>
        <position position="287"/>
    </location>
    <ligand>
        <name>K(+)</name>
        <dbReference type="ChEBI" id="CHEBI:29103"/>
    </ligand>
</feature>
<reference evidence="11 12" key="1">
    <citation type="submission" date="2018-06" db="EMBL/GenBank/DDBJ databases">
        <title>Genomic Encyclopedia of Archaeal and Bacterial Type Strains, Phase II (KMG-II): from individual species to whole genera.</title>
        <authorList>
            <person name="Goeker M."/>
        </authorList>
    </citation>
    <scope>NUCLEOTIDE SEQUENCE [LARGE SCALE GENOMIC DNA]</scope>
    <source>
        <strain evidence="11 12">ATCC BAA-1881</strain>
    </source>
</reference>
<dbReference type="Proteomes" id="UP000248806">
    <property type="component" value="Unassembled WGS sequence"/>
</dbReference>
<keyword evidence="3 9" id="KW-0547">Nucleotide-binding</keyword>
<comment type="function">
    <text evidence="9">Catalyzes the phosphorylation of ribose at O-5 in a reaction requiring ATP and magnesium. The resulting D-ribose-5-phosphate can then be used either for sythesis of nucleotides, histidine, and tryptophan, or as a component of the pentose phosphate pathway.</text>
</comment>
<keyword evidence="4 9" id="KW-0418">Kinase</keyword>
<keyword evidence="12" id="KW-1185">Reference proteome</keyword>
<dbReference type="RefSeq" id="WP_170142572.1">
    <property type="nucleotide sequence ID" value="NZ_BIFX01000001.1"/>
</dbReference>
<proteinExistence type="inferred from homology"/>
<feature type="active site" description="Proton acceptor" evidence="9">
    <location>
        <position position="254"/>
    </location>
</feature>
<dbReference type="InterPro" id="IPR011877">
    <property type="entry name" value="Ribokinase"/>
</dbReference>
<dbReference type="InterPro" id="IPR011611">
    <property type="entry name" value="PfkB_dom"/>
</dbReference>
<feature type="binding site" evidence="9">
    <location>
        <begin position="13"/>
        <end position="15"/>
    </location>
    <ligand>
        <name>substrate</name>
    </ligand>
</feature>
<dbReference type="HAMAP" id="MF_01987">
    <property type="entry name" value="Ribokinase"/>
    <property type="match status" value="1"/>
</dbReference>
<dbReference type="AlphaFoldDB" id="A0A326U8Z8"/>
<evidence type="ECO:0000313" key="11">
    <source>
        <dbReference type="EMBL" id="PZW30522.1"/>
    </source>
</evidence>
<dbReference type="GO" id="GO:0005829">
    <property type="term" value="C:cytosol"/>
    <property type="evidence" value="ECO:0007669"/>
    <property type="project" value="TreeGrafter"/>
</dbReference>
<evidence type="ECO:0000256" key="4">
    <source>
        <dbReference type="ARBA" id="ARBA00022777"/>
    </source>
</evidence>
<dbReference type="PRINTS" id="PR00990">
    <property type="entry name" value="RIBOKINASE"/>
</dbReference>
<accession>A0A326U8Z8</accession>
<evidence type="ECO:0000256" key="9">
    <source>
        <dbReference type="HAMAP-Rule" id="MF_01987"/>
    </source>
</evidence>
<gene>
    <name evidence="9" type="primary">rbsK</name>
    <name evidence="11" type="ORF">EI42_02493</name>
</gene>
<dbReference type="InterPro" id="IPR002139">
    <property type="entry name" value="Ribo/fructo_kinase"/>
</dbReference>
<name>A0A326U8Z8_THEHA</name>
<feature type="binding site" evidence="9">
    <location>
        <begin position="41"/>
        <end position="45"/>
    </location>
    <ligand>
        <name>substrate</name>
    </ligand>
</feature>
<dbReference type="PANTHER" id="PTHR10584">
    <property type="entry name" value="SUGAR KINASE"/>
    <property type="match status" value="1"/>
</dbReference>
<dbReference type="EC" id="2.7.1.15" evidence="9"/>
<dbReference type="GO" id="GO:0046872">
    <property type="term" value="F:metal ion binding"/>
    <property type="evidence" value="ECO:0007669"/>
    <property type="project" value="UniProtKB-KW"/>
</dbReference>
<evidence type="ECO:0000259" key="10">
    <source>
        <dbReference type="Pfam" id="PF00294"/>
    </source>
</evidence>
<dbReference type="SUPFAM" id="SSF53613">
    <property type="entry name" value="Ribokinase-like"/>
    <property type="match status" value="1"/>
</dbReference>
<evidence type="ECO:0000313" key="12">
    <source>
        <dbReference type="Proteomes" id="UP000248806"/>
    </source>
</evidence>
<feature type="binding site" evidence="9">
    <location>
        <position position="248"/>
    </location>
    <ligand>
        <name>K(+)</name>
        <dbReference type="ChEBI" id="CHEBI:29103"/>
    </ligand>
</feature>
<organism evidence="11 12">
    <name type="scientific">Thermosporothrix hazakensis</name>
    <dbReference type="NCBI Taxonomy" id="644383"/>
    <lineage>
        <taxon>Bacteria</taxon>
        <taxon>Bacillati</taxon>
        <taxon>Chloroflexota</taxon>
        <taxon>Ktedonobacteria</taxon>
        <taxon>Ktedonobacterales</taxon>
        <taxon>Thermosporotrichaceae</taxon>
        <taxon>Thermosporothrix</taxon>
    </lineage>
</organism>
<comment type="similarity">
    <text evidence="9">Belongs to the carbohydrate kinase PfkB family. Ribokinase subfamily.</text>
</comment>
<dbReference type="Gene3D" id="3.40.1190.20">
    <property type="match status" value="1"/>
</dbReference>
<comment type="subcellular location">
    <subcellularLocation>
        <location evidence="9">Cytoplasm</location>
    </subcellularLocation>
</comment>
<comment type="caution">
    <text evidence="9">Lacks conserved residue(s) required for the propagation of feature annotation.</text>
</comment>
<comment type="activity regulation">
    <text evidence="9">Activated by a monovalent cation that binds near, but not in, the active site. The most likely occupant of the site in vivo is potassium. Ion binding induces a conformational change that may alter substrate affinity.</text>
</comment>
<evidence type="ECO:0000256" key="8">
    <source>
        <dbReference type="ARBA" id="ARBA00023277"/>
    </source>
</evidence>
<evidence type="ECO:0000256" key="5">
    <source>
        <dbReference type="ARBA" id="ARBA00022840"/>
    </source>
</evidence>
<evidence type="ECO:0000256" key="1">
    <source>
        <dbReference type="ARBA" id="ARBA00022679"/>
    </source>
</evidence>
<comment type="catalytic activity">
    <reaction evidence="9">
        <text>D-ribose + ATP = D-ribose 5-phosphate + ADP + H(+)</text>
        <dbReference type="Rhea" id="RHEA:13697"/>
        <dbReference type="ChEBI" id="CHEBI:15378"/>
        <dbReference type="ChEBI" id="CHEBI:30616"/>
        <dbReference type="ChEBI" id="CHEBI:47013"/>
        <dbReference type="ChEBI" id="CHEBI:78346"/>
        <dbReference type="ChEBI" id="CHEBI:456216"/>
        <dbReference type="EC" id="2.7.1.15"/>
    </reaction>
</comment>
<feature type="binding site" evidence="9">
    <location>
        <begin position="253"/>
        <end position="254"/>
    </location>
    <ligand>
        <name>ATP</name>
        <dbReference type="ChEBI" id="CHEBI:30616"/>
    </ligand>
</feature>
<dbReference type="GO" id="GO:0004747">
    <property type="term" value="F:ribokinase activity"/>
    <property type="evidence" value="ECO:0007669"/>
    <property type="project" value="UniProtKB-UniRule"/>
</dbReference>
<keyword evidence="1 9" id="KW-0808">Transferase</keyword>
<feature type="binding site" evidence="9">
    <location>
        <position position="284"/>
    </location>
    <ligand>
        <name>K(+)</name>
        <dbReference type="ChEBI" id="CHEBI:29103"/>
    </ligand>
</feature>
<feature type="binding site" evidence="9">
    <location>
        <position position="250"/>
    </location>
    <ligand>
        <name>K(+)</name>
        <dbReference type="ChEBI" id="CHEBI:29103"/>
    </ligand>
</feature>
<comment type="pathway">
    <text evidence="9">Carbohydrate metabolism; D-ribose degradation; D-ribose 5-phosphate from beta-D-ribopyranose: step 2/2.</text>
</comment>
<comment type="cofactor">
    <cofactor evidence="9">
        <name>Mg(2+)</name>
        <dbReference type="ChEBI" id="CHEBI:18420"/>
    </cofactor>
    <text evidence="9">Requires a divalent cation, most likely magnesium in vivo, as an electrophilic catalyst to aid phosphoryl group transfer. It is the chelate of the metal and the nucleotide that is the actual substrate.</text>
</comment>
<feature type="binding site" evidence="9">
    <location>
        <position position="142"/>
    </location>
    <ligand>
        <name>substrate</name>
    </ligand>
</feature>
<dbReference type="EMBL" id="QKUF01000007">
    <property type="protein sequence ID" value="PZW30522.1"/>
    <property type="molecule type" value="Genomic_DNA"/>
</dbReference>
<dbReference type="PANTHER" id="PTHR10584:SF166">
    <property type="entry name" value="RIBOKINASE"/>
    <property type="match status" value="1"/>
</dbReference>
<keyword evidence="2 9" id="KW-0479">Metal-binding</keyword>
<keyword evidence="9" id="KW-0963">Cytoplasm</keyword>
<keyword evidence="7 9" id="KW-0630">Potassium</keyword>
<dbReference type="GO" id="GO:0019303">
    <property type="term" value="P:D-ribose catabolic process"/>
    <property type="evidence" value="ECO:0007669"/>
    <property type="project" value="UniProtKB-UniRule"/>
</dbReference>
<dbReference type="GO" id="GO:0005524">
    <property type="term" value="F:ATP binding"/>
    <property type="evidence" value="ECO:0007669"/>
    <property type="project" value="UniProtKB-UniRule"/>
</dbReference>
<comment type="subunit">
    <text evidence="9">Homodimer.</text>
</comment>
<dbReference type="UniPathway" id="UPA00916">
    <property type="reaction ID" value="UER00889"/>
</dbReference>
<dbReference type="InterPro" id="IPR029056">
    <property type="entry name" value="Ribokinase-like"/>
</dbReference>
<comment type="caution">
    <text evidence="11">The sequence shown here is derived from an EMBL/GenBank/DDBJ whole genome shotgun (WGS) entry which is preliminary data.</text>
</comment>
<feature type="binding site" evidence="9">
    <location>
        <position position="289"/>
    </location>
    <ligand>
        <name>K(+)</name>
        <dbReference type="ChEBI" id="CHEBI:29103"/>
    </ligand>
</feature>
<evidence type="ECO:0000256" key="7">
    <source>
        <dbReference type="ARBA" id="ARBA00022958"/>
    </source>
</evidence>